<protein>
    <submittedName>
        <fullName evidence="1">Uncharacterized protein</fullName>
    </submittedName>
</protein>
<evidence type="ECO:0000313" key="1">
    <source>
        <dbReference type="EMBL" id="GAA2137926.1"/>
    </source>
</evidence>
<comment type="caution">
    <text evidence="1">The sequence shown here is derived from an EMBL/GenBank/DDBJ whole genome shotgun (WGS) entry which is preliminary data.</text>
</comment>
<proteinExistence type="predicted"/>
<accession>A0ABN2Z7A5</accession>
<keyword evidence="2" id="KW-1185">Reference proteome</keyword>
<evidence type="ECO:0000313" key="2">
    <source>
        <dbReference type="Proteomes" id="UP001500443"/>
    </source>
</evidence>
<reference evidence="1 2" key="1">
    <citation type="journal article" date="2019" name="Int. J. Syst. Evol. Microbiol.">
        <title>The Global Catalogue of Microorganisms (GCM) 10K type strain sequencing project: providing services to taxonomists for standard genome sequencing and annotation.</title>
        <authorList>
            <consortium name="The Broad Institute Genomics Platform"/>
            <consortium name="The Broad Institute Genome Sequencing Center for Infectious Disease"/>
            <person name="Wu L."/>
            <person name="Ma J."/>
        </authorList>
    </citation>
    <scope>NUCLEOTIDE SEQUENCE [LARGE SCALE GENOMIC DNA]</scope>
    <source>
        <strain evidence="1 2">JCM 15481</strain>
    </source>
</reference>
<dbReference type="Proteomes" id="UP001500443">
    <property type="component" value="Unassembled WGS sequence"/>
</dbReference>
<gene>
    <name evidence="1" type="ORF">GCM10009802_47250</name>
</gene>
<dbReference type="EMBL" id="BAAAPF010000189">
    <property type="protein sequence ID" value="GAA2137926.1"/>
    <property type="molecule type" value="Genomic_DNA"/>
</dbReference>
<name>A0ABN2Z7A5_9ACTN</name>
<organism evidence="1 2">
    <name type="scientific">Streptomyces synnematoformans</name>
    <dbReference type="NCBI Taxonomy" id="415721"/>
    <lineage>
        <taxon>Bacteria</taxon>
        <taxon>Bacillati</taxon>
        <taxon>Actinomycetota</taxon>
        <taxon>Actinomycetes</taxon>
        <taxon>Kitasatosporales</taxon>
        <taxon>Streptomycetaceae</taxon>
        <taxon>Streptomyces</taxon>
    </lineage>
</organism>
<sequence length="83" mass="8148">MTASRRASAAAASTSPWCALCRSSGGSLRPGGPPATVAVNGPPVPVAGKSSVGYEVSAQLRAVDVGHALIEGDVLDHIRAGPG</sequence>